<dbReference type="Proteomes" id="UP001182556">
    <property type="component" value="Unassembled WGS sequence"/>
</dbReference>
<organism evidence="2 3">
    <name type="scientific">Papiliotrema laurentii</name>
    <name type="common">Cryptococcus laurentii</name>
    <dbReference type="NCBI Taxonomy" id="5418"/>
    <lineage>
        <taxon>Eukaryota</taxon>
        <taxon>Fungi</taxon>
        <taxon>Dikarya</taxon>
        <taxon>Basidiomycota</taxon>
        <taxon>Agaricomycotina</taxon>
        <taxon>Tremellomycetes</taxon>
        <taxon>Tremellales</taxon>
        <taxon>Rhynchogastremaceae</taxon>
        <taxon>Papiliotrema</taxon>
    </lineage>
</organism>
<accession>A0AAD9CR41</accession>
<feature type="domain" description="Rhodanese" evidence="1">
    <location>
        <begin position="44"/>
        <end position="134"/>
    </location>
</feature>
<dbReference type="InterPro" id="IPR036873">
    <property type="entry name" value="Rhodanese-like_dom_sf"/>
</dbReference>
<proteinExistence type="predicted"/>
<dbReference type="PROSITE" id="PS50206">
    <property type="entry name" value="RHODANESE_3"/>
    <property type="match status" value="1"/>
</dbReference>
<dbReference type="Gene3D" id="3.40.250.10">
    <property type="entry name" value="Rhodanese-like domain"/>
    <property type="match status" value="1"/>
</dbReference>
<protein>
    <recommendedName>
        <fullName evidence="1">Rhodanese domain-containing protein</fullName>
    </recommendedName>
</protein>
<dbReference type="EMBL" id="JAODAN010000017">
    <property type="protein sequence ID" value="KAK1920582.1"/>
    <property type="molecule type" value="Genomic_DNA"/>
</dbReference>
<gene>
    <name evidence="2" type="ORF">DB88DRAFT_503455</name>
</gene>
<dbReference type="InterPro" id="IPR001763">
    <property type="entry name" value="Rhodanese-like_dom"/>
</dbReference>
<dbReference type="SUPFAM" id="SSF52821">
    <property type="entry name" value="Rhodanese/Cell cycle control phosphatase"/>
    <property type="match status" value="1"/>
</dbReference>
<dbReference type="AlphaFoldDB" id="A0AAD9CR41"/>
<comment type="caution">
    <text evidence="2">The sequence shown here is derived from an EMBL/GenBank/DDBJ whole genome shotgun (WGS) entry which is preliminary data.</text>
</comment>
<evidence type="ECO:0000259" key="1">
    <source>
        <dbReference type="PROSITE" id="PS50206"/>
    </source>
</evidence>
<evidence type="ECO:0000313" key="2">
    <source>
        <dbReference type="EMBL" id="KAK1920582.1"/>
    </source>
</evidence>
<reference evidence="2" key="1">
    <citation type="submission" date="2023-02" db="EMBL/GenBank/DDBJ databases">
        <title>Identification and recombinant expression of a fungal hydrolase from Papiliotrema laurentii that hydrolyzes apple cutin and clears colloidal polyester polyurethane.</title>
        <authorList>
            <consortium name="DOE Joint Genome Institute"/>
            <person name="Roman V.A."/>
            <person name="Bojanowski C."/>
            <person name="Crable B.R."/>
            <person name="Wagner D.N."/>
            <person name="Hung C.S."/>
            <person name="Nadeau L.J."/>
            <person name="Schratz L."/>
            <person name="Haridas S."/>
            <person name="Pangilinan J."/>
            <person name="Lipzen A."/>
            <person name="Na H."/>
            <person name="Yan M."/>
            <person name="Ng V."/>
            <person name="Grigoriev I.V."/>
            <person name="Spatafora J.W."/>
            <person name="Barlow D."/>
            <person name="Biffinger J."/>
            <person name="Kelley-Loughnane N."/>
            <person name="Varaljay V.A."/>
            <person name="Crookes-Goodson W.J."/>
        </authorList>
    </citation>
    <scope>NUCLEOTIDE SEQUENCE</scope>
    <source>
        <strain evidence="2">5307AH</strain>
    </source>
</reference>
<name>A0AAD9CR41_PAPLA</name>
<evidence type="ECO:0000313" key="3">
    <source>
        <dbReference type="Proteomes" id="UP001182556"/>
    </source>
</evidence>
<keyword evidence="3" id="KW-1185">Reference proteome</keyword>
<sequence length="136" mass="15067">MNLFRHFCPVLTSQKLPAHSRMSTASSSSVTGVDEQHSLLHDSSSDSVIVVDVRRTDIEDPMAFLISNAINLPAQTFFHTLPAVIPLFQRSQGRGPRCAAWYEDALVERKLPVNAYVLSGGIKAWASKYRDEVVPV</sequence>